<gene>
    <name evidence="2" type="primary">LOC118876900</name>
</gene>
<evidence type="ECO:0000313" key="2">
    <source>
        <dbReference type="RefSeq" id="XP_070855631.1"/>
    </source>
</evidence>
<evidence type="ECO:0008006" key="3">
    <source>
        <dbReference type="Google" id="ProtNLM"/>
    </source>
</evidence>
<proteinExistence type="predicted"/>
<reference evidence="1" key="1">
    <citation type="submission" date="2025-05" db="UniProtKB">
        <authorList>
            <consortium name="RefSeq"/>
        </authorList>
    </citation>
    <scope>NUCLEOTIDE SEQUENCE [LARGE SCALE GENOMIC DNA]</scope>
</reference>
<reference evidence="2" key="2">
    <citation type="submission" date="2025-08" db="UniProtKB">
        <authorList>
            <consortium name="RefSeq"/>
        </authorList>
    </citation>
    <scope>IDENTIFICATION</scope>
</reference>
<dbReference type="Proteomes" id="UP001652628">
    <property type="component" value="Chromosome 2L"/>
</dbReference>
<dbReference type="RefSeq" id="XP_070855631.1">
    <property type="nucleotide sequence ID" value="XM_070999530.1"/>
</dbReference>
<accession>A0ABM4U0A4</accession>
<evidence type="ECO:0000313" key="1">
    <source>
        <dbReference type="Proteomes" id="UP001652628"/>
    </source>
</evidence>
<protein>
    <recommendedName>
        <fullName evidence="3">Secreted protein</fullName>
    </recommendedName>
</protein>
<dbReference type="GeneID" id="118876900"/>
<sequence length="117" mass="13102">MREFNLPLMPCFYCWFRLFAQSRLTVTCKQSLALWIEGHRQVASPACKAQPNYHPSCWQISSGVGVTHASFGRPSMSGPLELKLKLNLKLIPPTKSRQTTCGIVPLAIIFHVAFAIN</sequence>
<name>A0ABM4U0A4_DROSZ</name>
<organism evidence="1 2">
    <name type="scientific">Drosophila suzukii</name>
    <name type="common">Spotted-wing drosophila fruit fly</name>
    <dbReference type="NCBI Taxonomy" id="28584"/>
    <lineage>
        <taxon>Eukaryota</taxon>
        <taxon>Metazoa</taxon>
        <taxon>Ecdysozoa</taxon>
        <taxon>Arthropoda</taxon>
        <taxon>Hexapoda</taxon>
        <taxon>Insecta</taxon>
        <taxon>Pterygota</taxon>
        <taxon>Neoptera</taxon>
        <taxon>Endopterygota</taxon>
        <taxon>Diptera</taxon>
        <taxon>Brachycera</taxon>
        <taxon>Muscomorpha</taxon>
        <taxon>Ephydroidea</taxon>
        <taxon>Drosophilidae</taxon>
        <taxon>Drosophila</taxon>
        <taxon>Sophophora</taxon>
    </lineage>
</organism>
<keyword evidence="1" id="KW-1185">Reference proteome</keyword>